<keyword evidence="3" id="KW-0238">DNA-binding</keyword>
<sequence length="479" mass="53219">MPDQKICSSGQRTAELREFERLAATRSYNCPDRQTPSLRDEFCEFNRLSTAFISKDFDGKPSPRAPATLGDEFVLAKPPVGAAVRDSAVKAKSSSPKIAPRRAPLKTVRPTLSLKVAARAVKSHESLTPERKGEAWLSPKKPQSPHSKAATKLDKVKNSLTPESPQPYRGVRQRPGVKGYLVEIRPRRWKTTIWLGTYTTLFEAALAYDAGIFYTGKSIPFNFEESEGSFPPLPQHLSLADFRAENMDKVKTFVKEQALKAARRAKLLSKGVQQQLCKQEIDSHHSSSDEVQGRCVLSAVSASEKELGSLHVKKEDCDADWDQGCLPKEEILAGDEDLKTTKQTSCFTDKLFFDPSQDEESMDADNGLHLLCCCTNDGNLGTLGPYSMGCQSFDQSVQDPFAIDGISCFNFKACDSNAYPQVKSFCDFTFAITQPDDPMGLPLSVEDLSFQPSWKYLSDEDPDDDEFPILLWSYAYSKG</sequence>
<comment type="subcellular location">
    <subcellularLocation>
        <location evidence="1">Nucleus</location>
    </subcellularLocation>
</comment>
<dbReference type="SMART" id="SM00380">
    <property type="entry name" value="AP2"/>
    <property type="match status" value="1"/>
</dbReference>
<dbReference type="InterPro" id="IPR045277">
    <property type="entry name" value="DRE1A-I"/>
</dbReference>
<comment type="similarity">
    <text evidence="7">Belongs to the AP2/ERF transcription factor family. ERF subfamily.</text>
</comment>
<dbReference type="Gene3D" id="3.30.730.10">
    <property type="entry name" value="AP2/ERF domain"/>
    <property type="match status" value="1"/>
</dbReference>
<keyword evidence="11" id="KW-1185">Reference proteome</keyword>
<accession>A0ABP1AF86</accession>
<feature type="region of interest" description="Disordered" evidence="8">
    <location>
        <begin position="123"/>
        <end position="172"/>
    </location>
</feature>
<name>A0ABP1AF86_9BRYO</name>
<evidence type="ECO:0000256" key="1">
    <source>
        <dbReference type="ARBA" id="ARBA00004123"/>
    </source>
</evidence>
<feature type="domain" description="AP2/ERF" evidence="9">
    <location>
        <begin position="167"/>
        <end position="231"/>
    </location>
</feature>
<dbReference type="PANTHER" id="PTHR31839:SF2">
    <property type="entry name" value="DEHYDRATION-RESPONSIVE ELEMENT-BINDING PROTEIN 1D"/>
    <property type="match status" value="1"/>
</dbReference>
<dbReference type="EMBL" id="OZ023712">
    <property type="protein sequence ID" value="CAK9861090.1"/>
    <property type="molecule type" value="Genomic_DNA"/>
</dbReference>
<keyword evidence="2" id="KW-0805">Transcription regulation</keyword>
<proteinExistence type="inferred from homology"/>
<feature type="compositionally biased region" description="Basic and acidic residues" evidence="8">
    <location>
        <begin position="123"/>
        <end position="134"/>
    </location>
</feature>
<dbReference type="SUPFAM" id="SSF54171">
    <property type="entry name" value="DNA-binding domain"/>
    <property type="match status" value="1"/>
</dbReference>
<dbReference type="PANTHER" id="PTHR31839">
    <property type="entry name" value="DEHYDRATION-RESPONSIVE ELEMENT-BINDING PROTEIN 1D"/>
    <property type="match status" value="1"/>
</dbReference>
<evidence type="ECO:0000256" key="6">
    <source>
        <dbReference type="ARBA" id="ARBA00023242"/>
    </source>
</evidence>
<dbReference type="InterPro" id="IPR036955">
    <property type="entry name" value="AP2/ERF_dom_sf"/>
</dbReference>
<evidence type="ECO:0000256" key="8">
    <source>
        <dbReference type="SAM" id="MobiDB-lite"/>
    </source>
</evidence>
<reference evidence="10" key="1">
    <citation type="submission" date="2024-03" db="EMBL/GenBank/DDBJ databases">
        <authorList>
            <consortium name="ELIXIR-Norway"/>
            <consortium name="Elixir Norway"/>
        </authorList>
    </citation>
    <scope>NUCLEOTIDE SEQUENCE</scope>
</reference>
<dbReference type="InterPro" id="IPR016177">
    <property type="entry name" value="DNA-bd_dom_sf"/>
</dbReference>
<dbReference type="CDD" id="cd00018">
    <property type="entry name" value="AP2"/>
    <property type="match status" value="1"/>
</dbReference>
<evidence type="ECO:0000313" key="11">
    <source>
        <dbReference type="Proteomes" id="UP001497522"/>
    </source>
</evidence>
<evidence type="ECO:0000256" key="5">
    <source>
        <dbReference type="ARBA" id="ARBA00023163"/>
    </source>
</evidence>
<organism evidence="10 11">
    <name type="scientific">Sphagnum jensenii</name>
    <dbReference type="NCBI Taxonomy" id="128206"/>
    <lineage>
        <taxon>Eukaryota</taxon>
        <taxon>Viridiplantae</taxon>
        <taxon>Streptophyta</taxon>
        <taxon>Embryophyta</taxon>
        <taxon>Bryophyta</taxon>
        <taxon>Sphagnophytina</taxon>
        <taxon>Sphagnopsida</taxon>
        <taxon>Sphagnales</taxon>
        <taxon>Sphagnaceae</taxon>
        <taxon>Sphagnum</taxon>
    </lineage>
</organism>
<evidence type="ECO:0000256" key="4">
    <source>
        <dbReference type="ARBA" id="ARBA00023159"/>
    </source>
</evidence>
<evidence type="ECO:0000313" key="10">
    <source>
        <dbReference type="EMBL" id="CAK9861090.1"/>
    </source>
</evidence>
<evidence type="ECO:0000256" key="3">
    <source>
        <dbReference type="ARBA" id="ARBA00023125"/>
    </source>
</evidence>
<evidence type="ECO:0000256" key="2">
    <source>
        <dbReference type="ARBA" id="ARBA00023015"/>
    </source>
</evidence>
<keyword evidence="4" id="KW-0010">Activator</keyword>
<dbReference type="PROSITE" id="PS51032">
    <property type="entry name" value="AP2_ERF"/>
    <property type="match status" value="1"/>
</dbReference>
<keyword evidence="6" id="KW-0539">Nucleus</keyword>
<evidence type="ECO:0000259" key="9">
    <source>
        <dbReference type="PROSITE" id="PS51032"/>
    </source>
</evidence>
<protein>
    <recommendedName>
        <fullName evidence="9">AP2/ERF domain-containing protein</fullName>
    </recommendedName>
</protein>
<gene>
    <name evidence="10" type="ORF">CSSPJE1EN2_LOCUS4085</name>
</gene>
<dbReference type="InterPro" id="IPR001471">
    <property type="entry name" value="AP2/ERF_dom"/>
</dbReference>
<evidence type="ECO:0000256" key="7">
    <source>
        <dbReference type="ARBA" id="ARBA00024343"/>
    </source>
</evidence>
<keyword evidence="5" id="KW-0804">Transcription</keyword>
<dbReference type="Proteomes" id="UP001497522">
    <property type="component" value="Chromosome 11"/>
</dbReference>